<name>A0AAX2LX55_VIBFL</name>
<dbReference type="Pfam" id="PF10980">
    <property type="entry name" value="DUF2787"/>
    <property type="match status" value="1"/>
</dbReference>
<dbReference type="GeneID" id="29384554"/>
<sequence>MIELHSGDIHLAPSLHAALEKLLRLYSIPDTAERIVLNGRQTAYYSHRQGLHPIEVQFKRESPSKAWQVVCMTSFSYPEESSILVEPELYFHLLNRWCYQPNAGAADLSHPEVLELLMVWMNALARHLSRNVFDELELSVVRQF</sequence>
<reference evidence="1" key="2">
    <citation type="submission" date="2018-01" db="EMBL/GenBank/DDBJ databases">
        <title>FDA dAtabase for Regulatory Grade micrObial Sequences (FDA-ARGOS): Supporting development and validation of Infectious Disease Dx tests.</title>
        <authorList>
            <person name="Hoffmann M."/>
            <person name="Allard M."/>
            <person name="Evans P."/>
            <person name="Brown E."/>
            <person name="Tallon L."/>
            <person name="Sadzewicz L."/>
            <person name="Sengamalay N."/>
            <person name="Ott S."/>
            <person name="Godinez A."/>
            <person name="Nagaraj S."/>
            <person name="Vyas G."/>
            <person name="Aluvathingal J."/>
            <person name="Nadendla S."/>
            <person name="Geyer C."/>
            <person name="Sichtig H."/>
        </authorList>
    </citation>
    <scope>NUCLEOTIDE SEQUENCE</scope>
    <source>
        <strain evidence="1">ATCC 33809</strain>
    </source>
</reference>
<keyword evidence="3" id="KW-1185">Reference proteome</keyword>
<evidence type="ECO:0000313" key="3">
    <source>
        <dbReference type="Proteomes" id="UP000057088"/>
    </source>
</evidence>
<dbReference type="RefSeq" id="WP_020328481.1">
    <property type="nucleotide sequence ID" value="NZ_CABLBX010000022.1"/>
</dbReference>
<dbReference type="EMBL" id="CP014034">
    <property type="protein sequence ID" value="AMF92667.1"/>
    <property type="molecule type" value="Genomic_DNA"/>
</dbReference>
<dbReference type="Gene3D" id="3.10.450.430">
    <property type="entry name" value="Protein of unknown function DUF2787"/>
    <property type="match status" value="1"/>
</dbReference>
<reference evidence="3" key="1">
    <citation type="submission" date="2015-12" db="EMBL/GenBank/DDBJ databases">
        <title>FDA dAtabase for Regulatory Grade micrObial Sequences (FDA-ARGOS): Supporting development and validation of Infectious Disease Dx tests.</title>
        <authorList>
            <person name="Hoffmann M."/>
            <person name="Allard M."/>
            <person name="Evans P."/>
            <person name="Brown E."/>
            <person name="Tallon L.J."/>
            <person name="Sadzewicz L."/>
            <person name="Sengamalay N."/>
            <person name="Ott S."/>
            <person name="Godinez A."/>
            <person name="Nagaraj S."/>
            <person name="Vyas G."/>
            <person name="Aluvathingal J."/>
            <person name="Nadendla S."/>
            <person name="Geyer C."/>
            <person name="Sichtig H."/>
        </authorList>
    </citation>
    <scope>NUCLEOTIDE SEQUENCE [LARGE SCALE GENOMIC DNA]</scope>
    <source>
        <strain evidence="3">ATCC 33809</strain>
    </source>
</reference>
<dbReference type="EMBL" id="UHIP01000002">
    <property type="protein sequence ID" value="SUQ27539.1"/>
    <property type="molecule type" value="Genomic_DNA"/>
</dbReference>
<reference evidence="2 4" key="3">
    <citation type="submission" date="2018-06" db="EMBL/GenBank/DDBJ databases">
        <authorList>
            <consortium name="Pathogen Informatics"/>
            <person name="Doyle S."/>
        </authorList>
    </citation>
    <scope>NUCLEOTIDE SEQUENCE [LARGE SCALE GENOMIC DNA]</scope>
    <source>
        <strain evidence="2 4">NCTC11327</strain>
    </source>
</reference>
<evidence type="ECO:0000313" key="2">
    <source>
        <dbReference type="EMBL" id="SUQ27539.1"/>
    </source>
</evidence>
<protein>
    <submittedName>
        <fullName evidence="1">DUF2787 domain-containing protein</fullName>
    </submittedName>
    <submittedName>
        <fullName evidence="2">Protein of uncharacterized function (DUF2787)</fullName>
    </submittedName>
</protein>
<evidence type="ECO:0000313" key="1">
    <source>
        <dbReference type="EMBL" id="AMF92667.1"/>
    </source>
</evidence>
<dbReference type="Proteomes" id="UP000254626">
    <property type="component" value="Unassembled WGS sequence"/>
</dbReference>
<evidence type="ECO:0000313" key="4">
    <source>
        <dbReference type="Proteomes" id="UP000254626"/>
    </source>
</evidence>
<dbReference type="PANTHER" id="PTHR38978">
    <property type="entry name" value="DUF2787 DOMAIN-CONTAINING PROTEIN"/>
    <property type="match status" value="1"/>
</dbReference>
<accession>A0AAX2LX55</accession>
<dbReference type="InterPro" id="IPR021248">
    <property type="entry name" value="DUF2787"/>
</dbReference>
<gene>
    <name evidence="1" type="ORF">AL536_04110</name>
    <name evidence="2" type="ORF">NCTC11327_04434</name>
</gene>
<dbReference type="PANTHER" id="PTHR38978:SF2">
    <property type="entry name" value="DUF2787 DOMAIN-CONTAINING PROTEIN"/>
    <property type="match status" value="1"/>
</dbReference>
<proteinExistence type="predicted"/>
<organism evidence="2 4">
    <name type="scientific">Vibrio fluvialis</name>
    <dbReference type="NCBI Taxonomy" id="676"/>
    <lineage>
        <taxon>Bacteria</taxon>
        <taxon>Pseudomonadati</taxon>
        <taxon>Pseudomonadota</taxon>
        <taxon>Gammaproteobacteria</taxon>
        <taxon>Vibrionales</taxon>
        <taxon>Vibrionaceae</taxon>
        <taxon>Vibrio</taxon>
    </lineage>
</organism>
<dbReference type="AlphaFoldDB" id="A0AAX2LX55"/>
<dbReference type="KEGG" id="vfl:AL536_04110"/>
<dbReference type="Proteomes" id="UP000057088">
    <property type="component" value="Chromosome 1"/>
</dbReference>